<dbReference type="CDD" id="cd09274">
    <property type="entry name" value="RNase_HI_RT_Ty3"/>
    <property type="match status" value="1"/>
</dbReference>
<keyword evidence="7" id="KW-0695">RNA-directed DNA polymerase</keyword>
<dbReference type="InterPro" id="IPR043128">
    <property type="entry name" value="Rev_trsase/Diguanyl_cyclase"/>
</dbReference>
<keyword evidence="12" id="KW-1185">Reference proteome</keyword>
<dbReference type="CDD" id="cd01647">
    <property type="entry name" value="RT_LTR"/>
    <property type="match status" value="1"/>
</dbReference>
<keyword evidence="5" id="KW-0255">Endonuclease</keyword>
<keyword evidence="3" id="KW-0548">Nucleotidyltransferase</keyword>
<evidence type="ECO:0000256" key="2">
    <source>
        <dbReference type="ARBA" id="ARBA00022679"/>
    </source>
</evidence>
<gene>
    <name evidence="11" type="primary">jg22252</name>
    <name evidence="11" type="ORF">PAEG_LOCUS7174</name>
</gene>
<dbReference type="PROSITE" id="PS50994">
    <property type="entry name" value="INTEGRASE"/>
    <property type="match status" value="1"/>
</dbReference>
<evidence type="ECO:0000313" key="12">
    <source>
        <dbReference type="Proteomes" id="UP000838756"/>
    </source>
</evidence>
<dbReference type="EC" id="2.7.7.49" evidence="1"/>
<dbReference type="InterPro" id="IPR043502">
    <property type="entry name" value="DNA/RNA_pol_sf"/>
</dbReference>
<evidence type="ECO:0000256" key="5">
    <source>
        <dbReference type="ARBA" id="ARBA00022759"/>
    </source>
</evidence>
<dbReference type="FunFam" id="3.30.420.10:FF:000063">
    <property type="entry name" value="Retrovirus-related Pol polyprotein from transposon 297-like Protein"/>
    <property type="match status" value="1"/>
</dbReference>
<dbReference type="Pfam" id="PF17917">
    <property type="entry name" value="RT_RNaseH"/>
    <property type="match status" value="1"/>
</dbReference>
<protein>
    <recommendedName>
        <fullName evidence="1">RNA-directed DNA polymerase</fullName>
        <ecNumber evidence="1">2.7.7.49</ecNumber>
    </recommendedName>
</protein>
<dbReference type="Gene3D" id="1.10.340.70">
    <property type="match status" value="1"/>
</dbReference>
<dbReference type="OrthoDB" id="2286242at2759"/>
<dbReference type="GO" id="GO:0015074">
    <property type="term" value="P:DNA integration"/>
    <property type="evidence" value="ECO:0007669"/>
    <property type="project" value="InterPro"/>
</dbReference>
<comment type="caution">
    <text evidence="11">The sequence shown here is derived from an EMBL/GenBank/DDBJ whole genome shotgun (WGS) entry which is preliminary data.</text>
</comment>
<evidence type="ECO:0000313" key="11">
    <source>
        <dbReference type="EMBL" id="CAH2226470.1"/>
    </source>
</evidence>
<feature type="region of interest" description="Disordered" evidence="8">
    <location>
        <begin position="135"/>
        <end position="186"/>
    </location>
</feature>
<dbReference type="PANTHER" id="PTHR37984:SF8">
    <property type="entry name" value="CCHC-TYPE DOMAIN-CONTAINING PROTEIN"/>
    <property type="match status" value="1"/>
</dbReference>
<reference evidence="11" key="1">
    <citation type="submission" date="2022-03" db="EMBL/GenBank/DDBJ databases">
        <authorList>
            <person name="Lindestad O."/>
        </authorList>
    </citation>
    <scope>NUCLEOTIDE SEQUENCE</scope>
</reference>
<dbReference type="InterPro" id="IPR050951">
    <property type="entry name" value="Retrovirus_Pol_polyprotein"/>
</dbReference>
<dbReference type="GO" id="GO:0004519">
    <property type="term" value="F:endonuclease activity"/>
    <property type="evidence" value="ECO:0007669"/>
    <property type="project" value="UniProtKB-KW"/>
</dbReference>
<dbReference type="Gene3D" id="3.10.10.10">
    <property type="entry name" value="HIV Type 1 Reverse Transcriptase, subunit A, domain 1"/>
    <property type="match status" value="1"/>
</dbReference>
<evidence type="ECO:0000259" key="10">
    <source>
        <dbReference type="PROSITE" id="PS50994"/>
    </source>
</evidence>
<feature type="compositionally biased region" description="Low complexity" evidence="8">
    <location>
        <begin position="168"/>
        <end position="177"/>
    </location>
</feature>
<dbReference type="GO" id="GO:0003676">
    <property type="term" value="F:nucleic acid binding"/>
    <property type="evidence" value="ECO:0007669"/>
    <property type="project" value="InterPro"/>
</dbReference>
<dbReference type="InterPro" id="IPR036397">
    <property type="entry name" value="RNaseH_sf"/>
</dbReference>
<dbReference type="Pfam" id="PF00665">
    <property type="entry name" value="rve"/>
    <property type="match status" value="1"/>
</dbReference>
<accession>A0A8S4QY49</accession>
<dbReference type="InterPro" id="IPR041588">
    <property type="entry name" value="Integrase_H2C2"/>
</dbReference>
<dbReference type="InterPro" id="IPR012337">
    <property type="entry name" value="RNaseH-like_sf"/>
</dbReference>
<dbReference type="Pfam" id="PF17921">
    <property type="entry name" value="Integrase_H2C2"/>
    <property type="match status" value="1"/>
</dbReference>
<dbReference type="GO" id="GO:0003964">
    <property type="term" value="F:RNA-directed DNA polymerase activity"/>
    <property type="evidence" value="ECO:0007669"/>
    <property type="project" value="UniProtKB-KW"/>
</dbReference>
<evidence type="ECO:0000256" key="8">
    <source>
        <dbReference type="SAM" id="MobiDB-lite"/>
    </source>
</evidence>
<proteinExistence type="predicted"/>
<dbReference type="Pfam" id="PF00078">
    <property type="entry name" value="RVT_1"/>
    <property type="match status" value="1"/>
</dbReference>
<dbReference type="PANTHER" id="PTHR37984">
    <property type="entry name" value="PROTEIN CBG26694"/>
    <property type="match status" value="1"/>
</dbReference>
<sequence>QASLLINLIGSDGFDVYQTFTFEKETDRDDVAVLLKKFDSYFGVKPNITLARYNFFTRNQVEGESINQYVTALKLLTKTCVFSLLEEELIRDRIVCGIRNTVVRDRLLRTDELTLEKAIKICQADEVSMDGTRQLETRAGSSSGASIDAVEARGRDRASGSRRWNAYSSGSRAARGAPAHRRGGHAAGRVETRAAAACKHCGQFCESRFQCFAAGVKCYLCGGQNHFARMCSDRAKKVYDIDVYAENDGVNSDSDSGESFFISMIANTSQRRYAEDWFETLTGEYGVERFKLDTGADINVISFERFLLLGYNISVINRKTNVKLQSYSGNIIPIKGICDLNWWYKHKLYKLKFAVASISCQSVLGRQACTELGLVKRVHDINLSYYDNLFRGIGCLPGTYSIVIDKSVSPVVSAPRKIPLSLRDKLQVELKRMVDCGVIRKVTHPTQWVNSLVIAAKKNGGIRLCLDPRPLNCAIQRAHFQLPTINEIATKLTGAQYFSVLDANSGFWAIKLDSKSADLCTFSTPFGRYQFLRLPFGLNCASEVFHSTLKQLLEDLVGVDLFIDDIICWGRNKNEHDQRLTALLNRAQEINLKFNKDKCKICVTEVVYLGHVFNKNGMKPDADKVKAIKNMPIPNDKKSLERFLGATNYLSKFIPNYSNYTVQLTQLLKKESTWYWDNIHDRAISKLKELVSSAPVLALYDVTRPVVLSVDASSVALGAVLMQDGRPVEYASRTLTDTQTRYAQIEKELLAIVYACEKYHQYIFGKKSVIVETDHKPLESIFKKALVSNPVRLQRMLLRLQGYDLIIKYVPGKYMYIADTLSRAPLAESFESELDEKLMYEVNLLFDHVQMSASKLSLVRTETSKDNDLIQLCEYIVSGWPKRKVDMPDNLKAYWSLRDELIVVDGIIFKNKLILIPYSLRSQMLNIVHDGHLGIDRCKRRAREVLFWPGISNDIELYVKRCEVCQENSNTQSKEPLIPVQIPRLPWNKIGADIFEYRKQYYLILVDYYSGFVEVSDLKNICSRSVITTMRENFARHGIPEIVISDNATQFSSRDFKKFSNEWGFNHVTSSPNYPQSNGKSERAVQTVKKLLVKSVNSNSDFYLNLLSYRNTPRDTNLSSPAQLLMGRRLNCRLPVHPCLLKPKVVSRNEYNYMVNKQMKNKMYYDSHAKALPELETGDQVIIYDQDKKTRGEVIRKASTPRSYLVQNRIGKT</sequence>
<dbReference type="PROSITE" id="PS50878">
    <property type="entry name" value="RT_POL"/>
    <property type="match status" value="1"/>
</dbReference>
<name>A0A8S4QY49_9NEOP</name>
<evidence type="ECO:0000256" key="4">
    <source>
        <dbReference type="ARBA" id="ARBA00022722"/>
    </source>
</evidence>
<dbReference type="GO" id="GO:0016787">
    <property type="term" value="F:hydrolase activity"/>
    <property type="evidence" value="ECO:0007669"/>
    <property type="project" value="UniProtKB-KW"/>
</dbReference>
<keyword evidence="6" id="KW-0378">Hydrolase</keyword>
<feature type="non-terminal residue" evidence="11">
    <location>
        <position position="1"/>
    </location>
</feature>
<keyword evidence="2" id="KW-0808">Transferase</keyword>
<dbReference type="Proteomes" id="UP000838756">
    <property type="component" value="Unassembled WGS sequence"/>
</dbReference>
<feature type="domain" description="Integrase catalytic" evidence="10">
    <location>
        <begin position="982"/>
        <end position="1146"/>
    </location>
</feature>
<dbReference type="Gene3D" id="3.30.70.270">
    <property type="match status" value="2"/>
</dbReference>
<dbReference type="SUPFAM" id="SSF53098">
    <property type="entry name" value="Ribonuclease H-like"/>
    <property type="match status" value="1"/>
</dbReference>
<dbReference type="EMBL" id="CAKXAJ010021378">
    <property type="protein sequence ID" value="CAH2226470.1"/>
    <property type="molecule type" value="Genomic_DNA"/>
</dbReference>
<dbReference type="InterPro" id="IPR001584">
    <property type="entry name" value="Integrase_cat-core"/>
</dbReference>
<dbReference type="InterPro" id="IPR041373">
    <property type="entry name" value="RT_RNaseH"/>
</dbReference>
<dbReference type="FunFam" id="3.10.20.370:FF:000001">
    <property type="entry name" value="Retrovirus-related Pol polyprotein from transposon 17.6-like protein"/>
    <property type="match status" value="1"/>
</dbReference>
<feature type="domain" description="Reverse transcriptase" evidence="9">
    <location>
        <begin position="436"/>
        <end position="613"/>
    </location>
</feature>
<evidence type="ECO:0000256" key="3">
    <source>
        <dbReference type="ARBA" id="ARBA00022695"/>
    </source>
</evidence>
<evidence type="ECO:0000256" key="1">
    <source>
        <dbReference type="ARBA" id="ARBA00012493"/>
    </source>
</evidence>
<dbReference type="FunFam" id="3.30.70.270:FF:000026">
    <property type="entry name" value="Transposon Ty3-G Gag-Pol polyprotein"/>
    <property type="match status" value="1"/>
</dbReference>
<evidence type="ECO:0000256" key="7">
    <source>
        <dbReference type="ARBA" id="ARBA00022918"/>
    </source>
</evidence>
<dbReference type="AlphaFoldDB" id="A0A8S4QY49"/>
<evidence type="ECO:0000259" key="9">
    <source>
        <dbReference type="PROSITE" id="PS50878"/>
    </source>
</evidence>
<dbReference type="SUPFAM" id="SSF56672">
    <property type="entry name" value="DNA/RNA polymerases"/>
    <property type="match status" value="1"/>
</dbReference>
<dbReference type="FunFam" id="1.10.340.70:FF:000003">
    <property type="entry name" value="Protein CBG25708"/>
    <property type="match status" value="1"/>
</dbReference>
<dbReference type="SUPFAM" id="SSF50630">
    <property type="entry name" value="Acid proteases"/>
    <property type="match status" value="1"/>
</dbReference>
<organism evidence="11 12">
    <name type="scientific">Pararge aegeria aegeria</name>
    <dbReference type="NCBI Taxonomy" id="348720"/>
    <lineage>
        <taxon>Eukaryota</taxon>
        <taxon>Metazoa</taxon>
        <taxon>Ecdysozoa</taxon>
        <taxon>Arthropoda</taxon>
        <taxon>Hexapoda</taxon>
        <taxon>Insecta</taxon>
        <taxon>Pterygota</taxon>
        <taxon>Neoptera</taxon>
        <taxon>Endopterygota</taxon>
        <taxon>Lepidoptera</taxon>
        <taxon>Glossata</taxon>
        <taxon>Ditrysia</taxon>
        <taxon>Papilionoidea</taxon>
        <taxon>Nymphalidae</taxon>
        <taxon>Satyrinae</taxon>
        <taxon>Satyrini</taxon>
        <taxon>Parargina</taxon>
        <taxon>Pararge</taxon>
    </lineage>
</organism>
<dbReference type="InterPro" id="IPR021109">
    <property type="entry name" value="Peptidase_aspartic_dom_sf"/>
</dbReference>
<evidence type="ECO:0000256" key="6">
    <source>
        <dbReference type="ARBA" id="ARBA00022801"/>
    </source>
</evidence>
<dbReference type="GO" id="GO:0042575">
    <property type="term" value="C:DNA polymerase complex"/>
    <property type="evidence" value="ECO:0007669"/>
    <property type="project" value="UniProtKB-ARBA"/>
</dbReference>
<feature type="compositionally biased region" description="Basic and acidic residues" evidence="8">
    <location>
        <begin position="150"/>
        <end position="159"/>
    </location>
</feature>
<dbReference type="Gene3D" id="3.30.420.10">
    <property type="entry name" value="Ribonuclease H-like superfamily/Ribonuclease H"/>
    <property type="match status" value="1"/>
</dbReference>
<keyword evidence="4" id="KW-0540">Nuclease</keyword>
<dbReference type="InterPro" id="IPR000477">
    <property type="entry name" value="RT_dom"/>
</dbReference>